<dbReference type="Pfam" id="PF00011">
    <property type="entry name" value="HSP20"/>
    <property type="match status" value="1"/>
</dbReference>
<keyword evidence="6" id="KW-1185">Reference proteome</keyword>
<dbReference type="GO" id="GO:0042026">
    <property type="term" value="P:protein refolding"/>
    <property type="evidence" value="ECO:0000318"/>
    <property type="project" value="GO_Central"/>
</dbReference>
<dbReference type="AlphaFoldDB" id="D6WXQ9"/>
<dbReference type="GO" id="GO:0051082">
    <property type="term" value="F:unfolded protein binding"/>
    <property type="evidence" value="ECO:0000318"/>
    <property type="project" value="GO_Central"/>
</dbReference>
<reference evidence="5 6" key="2">
    <citation type="journal article" date="2010" name="Nucleic Acids Res.">
        <title>BeetleBase in 2010: revisions to provide comprehensive genomic information for Tribolium castaneum.</title>
        <authorList>
            <person name="Kim H.S."/>
            <person name="Murphy T."/>
            <person name="Xia J."/>
            <person name="Caragea D."/>
            <person name="Park Y."/>
            <person name="Beeman R.W."/>
            <person name="Lorenzen M.D."/>
            <person name="Butcher S."/>
            <person name="Manak J.R."/>
            <person name="Brown S.J."/>
        </authorList>
    </citation>
    <scope>GENOME REANNOTATION</scope>
    <source>
        <strain evidence="5 6">Georgia GA2</strain>
    </source>
</reference>
<feature type="domain" description="SHSP" evidence="4">
    <location>
        <begin position="1"/>
        <end position="109"/>
    </location>
</feature>
<evidence type="ECO:0000256" key="2">
    <source>
        <dbReference type="PROSITE-ProRule" id="PRU00285"/>
    </source>
</evidence>
<dbReference type="PROSITE" id="PS01031">
    <property type="entry name" value="SHSP"/>
    <property type="match status" value="1"/>
</dbReference>
<dbReference type="Proteomes" id="UP000007266">
    <property type="component" value="Linkage group 8"/>
</dbReference>
<dbReference type="OMA" id="LENFPWR"/>
<dbReference type="KEGG" id="tca:662203"/>
<dbReference type="PANTHER" id="PTHR45640">
    <property type="entry name" value="HEAT SHOCK PROTEIN HSP-12.2-RELATED"/>
    <property type="match status" value="1"/>
</dbReference>
<accession>D6WXQ9</accession>
<dbReference type="InterPro" id="IPR002068">
    <property type="entry name" value="A-crystallin/Hsp20_dom"/>
</dbReference>
<dbReference type="InterPro" id="IPR001436">
    <property type="entry name" value="Alpha-crystallin/sHSP_animal"/>
</dbReference>
<dbReference type="CDD" id="cd06526">
    <property type="entry name" value="metazoan_ACD"/>
    <property type="match status" value="1"/>
</dbReference>
<name>D6WXQ9_TRICA</name>
<evidence type="ECO:0000256" key="3">
    <source>
        <dbReference type="RuleBase" id="RU003616"/>
    </source>
</evidence>
<dbReference type="Gene3D" id="2.60.40.790">
    <property type="match status" value="1"/>
</dbReference>
<gene>
    <name evidence="5" type="primary">AUGUSTUS-3.0.2_06592</name>
    <name evidence="5" type="ORF">TcasGA2_TC006592</name>
</gene>
<evidence type="ECO:0000313" key="5">
    <source>
        <dbReference type="EMBL" id="EFA08891.1"/>
    </source>
</evidence>
<dbReference type="PANTHER" id="PTHR45640:SF13">
    <property type="entry name" value="HEAT SHOCK PROTEIN 22-RELATED"/>
    <property type="match status" value="1"/>
</dbReference>
<dbReference type="SUPFAM" id="SSF49764">
    <property type="entry name" value="HSP20-like chaperones"/>
    <property type="match status" value="1"/>
</dbReference>
<dbReference type="STRING" id="7070.D6WXQ9"/>
<dbReference type="InParanoid" id="D6WXQ9"/>
<dbReference type="EMBL" id="KQ971362">
    <property type="protein sequence ID" value="EFA08891.1"/>
    <property type="molecule type" value="Genomic_DNA"/>
</dbReference>
<comment type="similarity">
    <text evidence="2 3">Belongs to the small heat shock protein (HSP20) family.</text>
</comment>
<reference evidence="5 6" key="1">
    <citation type="journal article" date="2008" name="Nature">
        <title>The genome of the model beetle and pest Tribolium castaneum.</title>
        <authorList>
            <consortium name="Tribolium Genome Sequencing Consortium"/>
            <person name="Richards S."/>
            <person name="Gibbs R.A."/>
            <person name="Weinstock G.M."/>
            <person name="Brown S.J."/>
            <person name="Denell R."/>
            <person name="Beeman R.W."/>
            <person name="Gibbs R."/>
            <person name="Beeman R.W."/>
            <person name="Brown S.J."/>
            <person name="Bucher G."/>
            <person name="Friedrich M."/>
            <person name="Grimmelikhuijzen C.J."/>
            <person name="Klingler M."/>
            <person name="Lorenzen M."/>
            <person name="Richards S."/>
            <person name="Roth S."/>
            <person name="Schroder R."/>
            <person name="Tautz D."/>
            <person name="Zdobnov E.M."/>
            <person name="Muzny D."/>
            <person name="Gibbs R.A."/>
            <person name="Weinstock G.M."/>
            <person name="Attaway T."/>
            <person name="Bell S."/>
            <person name="Buhay C.J."/>
            <person name="Chandrabose M.N."/>
            <person name="Chavez D."/>
            <person name="Clerk-Blankenburg K.P."/>
            <person name="Cree A."/>
            <person name="Dao M."/>
            <person name="Davis C."/>
            <person name="Chacko J."/>
            <person name="Dinh H."/>
            <person name="Dugan-Rocha S."/>
            <person name="Fowler G."/>
            <person name="Garner T.T."/>
            <person name="Garnes J."/>
            <person name="Gnirke A."/>
            <person name="Hawes A."/>
            <person name="Hernandez J."/>
            <person name="Hines S."/>
            <person name="Holder M."/>
            <person name="Hume J."/>
            <person name="Jhangiani S.N."/>
            <person name="Joshi V."/>
            <person name="Khan Z.M."/>
            <person name="Jackson L."/>
            <person name="Kovar C."/>
            <person name="Kowis A."/>
            <person name="Lee S."/>
            <person name="Lewis L.R."/>
            <person name="Margolis J."/>
            <person name="Morgan M."/>
            <person name="Nazareth L.V."/>
            <person name="Nguyen N."/>
            <person name="Okwuonu G."/>
            <person name="Parker D."/>
            <person name="Richards S."/>
            <person name="Ruiz S.J."/>
            <person name="Santibanez J."/>
            <person name="Savard J."/>
            <person name="Scherer S.E."/>
            <person name="Schneider B."/>
            <person name="Sodergren E."/>
            <person name="Tautz D."/>
            <person name="Vattahil S."/>
            <person name="Villasana D."/>
            <person name="White C.S."/>
            <person name="Wright R."/>
            <person name="Park Y."/>
            <person name="Beeman R.W."/>
            <person name="Lord J."/>
            <person name="Oppert B."/>
            <person name="Lorenzen M."/>
            <person name="Brown S."/>
            <person name="Wang L."/>
            <person name="Savard J."/>
            <person name="Tautz D."/>
            <person name="Richards S."/>
            <person name="Weinstock G."/>
            <person name="Gibbs R.A."/>
            <person name="Liu Y."/>
            <person name="Worley K."/>
            <person name="Weinstock G."/>
            <person name="Elsik C.G."/>
            <person name="Reese J.T."/>
            <person name="Elhaik E."/>
            <person name="Landan G."/>
            <person name="Graur D."/>
            <person name="Arensburger P."/>
            <person name="Atkinson P."/>
            <person name="Beeman R.W."/>
            <person name="Beidler J."/>
            <person name="Brown S.J."/>
            <person name="Demuth J.P."/>
            <person name="Drury D.W."/>
            <person name="Du Y.Z."/>
            <person name="Fujiwara H."/>
            <person name="Lorenzen M."/>
            <person name="Maselli V."/>
            <person name="Osanai M."/>
            <person name="Park Y."/>
            <person name="Robertson H.M."/>
            <person name="Tu Z."/>
            <person name="Wang J.J."/>
            <person name="Wang S."/>
            <person name="Richards S."/>
            <person name="Song H."/>
            <person name="Zhang L."/>
            <person name="Sodergren E."/>
            <person name="Werner D."/>
            <person name="Stanke M."/>
            <person name="Morgenstern B."/>
            <person name="Solovyev V."/>
            <person name="Kosarev P."/>
            <person name="Brown G."/>
            <person name="Chen H.C."/>
            <person name="Ermolaeva O."/>
            <person name="Hlavina W."/>
            <person name="Kapustin Y."/>
            <person name="Kiryutin B."/>
            <person name="Kitts P."/>
            <person name="Maglott D."/>
            <person name="Pruitt K."/>
            <person name="Sapojnikov V."/>
            <person name="Souvorov A."/>
            <person name="Mackey A.J."/>
            <person name="Waterhouse R.M."/>
            <person name="Wyder S."/>
            <person name="Zdobnov E.M."/>
            <person name="Zdobnov E.M."/>
            <person name="Wyder S."/>
            <person name="Kriventseva E.V."/>
            <person name="Kadowaki T."/>
            <person name="Bork P."/>
            <person name="Aranda M."/>
            <person name="Bao R."/>
            <person name="Beermann A."/>
            <person name="Berns N."/>
            <person name="Bolognesi R."/>
            <person name="Bonneton F."/>
            <person name="Bopp D."/>
            <person name="Brown S.J."/>
            <person name="Bucher G."/>
            <person name="Butts T."/>
            <person name="Chaumot A."/>
            <person name="Denell R.E."/>
            <person name="Ferrier D.E."/>
            <person name="Friedrich M."/>
            <person name="Gordon C.M."/>
            <person name="Jindra M."/>
            <person name="Klingler M."/>
            <person name="Lan Q."/>
            <person name="Lattorff H.M."/>
            <person name="Laudet V."/>
            <person name="von Levetsow C."/>
            <person name="Liu Z."/>
            <person name="Lutz R."/>
            <person name="Lynch J.A."/>
            <person name="da Fonseca R.N."/>
            <person name="Posnien N."/>
            <person name="Reuter R."/>
            <person name="Roth S."/>
            <person name="Savard J."/>
            <person name="Schinko J.B."/>
            <person name="Schmitt C."/>
            <person name="Schoppmeier M."/>
            <person name="Schroder R."/>
            <person name="Shippy T.D."/>
            <person name="Simonnet F."/>
            <person name="Marques-Souza H."/>
            <person name="Tautz D."/>
            <person name="Tomoyasu Y."/>
            <person name="Trauner J."/>
            <person name="Van der Zee M."/>
            <person name="Vervoort M."/>
            <person name="Wittkopp N."/>
            <person name="Wimmer E.A."/>
            <person name="Yang X."/>
            <person name="Jones A.K."/>
            <person name="Sattelle D.B."/>
            <person name="Ebert P.R."/>
            <person name="Nelson D."/>
            <person name="Scott J.G."/>
            <person name="Beeman R.W."/>
            <person name="Muthukrishnan S."/>
            <person name="Kramer K.J."/>
            <person name="Arakane Y."/>
            <person name="Beeman R.W."/>
            <person name="Zhu Q."/>
            <person name="Hogenkamp D."/>
            <person name="Dixit R."/>
            <person name="Oppert B."/>
            <person name="Jiang H."/>
            <person name="Zou Z."/>
            <person name="Marshall J."/>
            <person name="Elpidina E."/>
            <person name="Vinokurov K."/>
            <person name="Oppert C."/>
            <person name="Zou Z."/>
            <person name="Evans J."/>
            <person name="Lu Z."/>
            <person name="Zhao P."/>
            <person name="Sumathipala N."/>
            <person name="Altincicek B."/>
            <person name="Vilcinskas A."/>
            <person name="Williams M."/>
            <person name="Hultmark D."/>
            <person name="Hetru C."/>
            <person name="Jiang H."/>
            <person name="Grimmelikhuijzen C.J."/>
            <person name="Hauser F."/>
            <person name="Cazzamali G."/>
            <person name="Williamson M."/>
            <person name="Park Y."/>
            <person name="Li B."/>
            <person name="Tanaka Y."/>
            <person name="Predel R."/>
            <person name="Neupert S."/>
            <person name="Schachtner J."/>
            <person name="Verleyen P."/>
            <person name="Raible F."/>
            <person name="Bork P."/>
            <person name="Friedrich M."/>
            <person name="Walden K.K."/>
            <person name="Robertson H.M."/>
            <person name="Angeli S."/>
            <person name="Foret S."/>
            <person name="Bucher G."/>
            <person name="Schuetz S."/>
            <person name="Maleszka R."/>
            <person name="Wimmer E.A."/>
            <person name="Beeman R.W."/>
            <person name="Lorenzen M."/>
            <person name="Tomoyasu Y."/>
            <person name="Miller S.C."/>
            <person name="Grossmann D."/>
            <person name="Bucher G."/>
        </authorList>
    </citation>
    <scope>NUCLEOTIDE SEQUENCE [LARGE SCALE GENOMIC DNA]</scope>
    <source>
        <strain evidence="5 6">Georgia GA2</strain>
    </source>
</reference>
<proteinExistence type="inferred from homology"/>
<sequence length="117" mass="13228">MSLLLLDPFKFFENGDSFELDFNVRGFKPEELSVKVTEDRFLVVEGKHGEKKDQDGSISRHFIKKCVIPSGFDLGKIQSKLYPDGVLVVSVPRIEVKSRKIPVVRVKNEAPVVKAKL</sequence>
<evidence type="ECO:0000256" key="1">
    <source>
        <dbReference type="ARBA" id="ARBA00023016"/>
    </source>
</evidence>
<dbReference type="GO" id="GO:0005634">
    <property type="term" value="C:nucleus"/>
    <property type="evidence" value="ECO:0000318"/>
    <property type="project" value="GO_Central"/>
</dbReference>
<dbReference type="GO" id="GO:0009408">
    <property type="term" value="P:response to heat"/>
    <property type="evidence" value="ECO:0000318"/>
    <property type="project" value="GO_Central"/>
</dbReference>
<dbReference type="eggNOG" id="KOG3591">
    <property type="taxonomic scope" value="Eukaryota"/>
</dbReference>
<evidence type="ECO:0000313" key="6">
    <source>
        <dbReference type="Proteomes" id="UP000007266"/>
    </source>
</evidence>
<evidence type="ECO:0000259" key="4">
    <source>
        <dbReference type="PROSITE" id="PS01031"/>
    </source>
</evidence>
<dbReference type="HOGENOM" id="CLU_095001_7_0_1"/>
<dbReference type="InterPro" id="IPR008978">
    <property type="entry name" value="HSP20-like_chaperone"/>
</dbReference>
<dbReference type="OrthoDB" id="1431247at2759"/>
<organism evidence="5 6">
    <name type="scientific">Tribolium castaneum</name>
    <name type="common">Red flour beetle</name>
    <dbReference type="NCBI Taxonomy" id="7070"/>
    <lineage>
        <taxon>Eukaryota</taxon>
        <taxon>Metazoa</taxon>
        <taxon>Ecdysozoa</taxon>
        <taxon>Arthropoda</taxon>
        <taxon>Hexapoda</taxon>
        <taxon>Insecta</taxon>
        <taxon>Pterygota</taxon>
        <taxon>Neoptera</taxon>
        <taxon>Endopterygota</taxon>
        <taxon>Coleoptera</taxon>
        <taxon>Polyphaga</taxon>
        <taxon>Cucujiformia</taxon>
        <taxon>Tenebrionidae</taxon>
        <taxon>Tenebrionidae incertae sedis</taxon>
        <taxon>Tribolium</taxon>
    </lineage>
</organism>
<dbReference type="GO" id="GO:0005737">
    <property type="term" value="C:cytoplasm"/>
    <property type="evidence" value="ECO:0000318"/>
    <property type="project" value="GO_Central"/>
</dbReference>
<dbReference type="PRINTS" id="PR00299">
    <property type="entry name" value="ACRYSTALLIN"/>
</dbReference>
<protein>
    <submittedName>
        <fullName evidence="5">Heat shock protein 67B1-like Protein</fullName>
    </submittedName>
</protein>
<dbReference type="PhylomeDB" id="D6WXQ9"/>
<keyword evidence="1 5" id="KW-0346">Stress response</keyword>